<dbReference type="RefSeq" id="WP_346751328.1">
    <property type="nucleotide sequence ID" value="NZ_JAUJEA010000002.1"/>
</dbReference>
<sequence>MNEFSINPLLKFSIAILFLGSTISVNAQLKGDTYAKAKAQKKGVITYAYVNTPGFIEKSSDGKMKGLLVETMKKFEEYVKTKEGIALTVKFVGTPKDDFKKMMDDVKQGSGGVFGLSNITITQARMKYYRFSPAYISNKSVVVSNKSVPTLTKLNDISSTFKGKEAIIIKGGTYDFRIQDIKKAYYPTLKVGYLPSEMEILKKISQDQNAFTIVDFIYYLRGIQDKLPIKRHPSGDGEKEEFGVIMPKSNDWSPLLKDFFNSGFLRSSEYRKIIADNLGTTALQLIDSL</sequence>
<dbReference type="PANTHER" id="PTHR35936">
    <property type="entry name" value="MEMBRANE-BOUND LYTIC MUREIN TRANSGLYCOSYLASE F"/>
    <property type="match status" value="1"/>
</dbReference>
<reference evidence="3" key="1">
    <citation type="submission" date="2023-06" db="EMBL/GenBank/DDBJ databases">
        <title>Genomic of Parafulvivirga corallium.</title>
        <authorList>
            <person name="Wang G."/>
        </authorList>
    </citation>
    <scope>NUCLEOTIDE SEQUENCE</scope>
    <source>
        <strain evidence="3">BMA10</strain>
    </source>
</reference>
<dbReference type="Gene3D" id="3.40.190.10">
    <property type="entry name" value="Periplasmic binding protein-like II"/>
    <property type="match status" value="2"/>
</dbReference>
<organism evidence="3 4">
    <name type="scientific">Splendidivirga corallicola</name>
    <dbReference type="NCBI Taxonomy" id="3051826"/>
    <lineage>
        <taxon>Bacteria</taxon>
        <taxon>Pseudomonadati</taxon>
        <taxon>Bacteroidota</taxon>
        <taxon>Cytophagia</taxon>
        <taxon>Cytophagales</taxon>
        <taxon>Splendidivirgaceae</taxon>
        <taxon>Splendidivirga</taxon>
    </lineage>
</organism>
<name>A0ABT8KMP0_9BACT</name>
<dbReference type="Pfam" id="PF00497">
    <property type="entry name" value="SBP_bac_3"/>
    <property type="match status" value="1"/>
</dbReference>
<comment type="caution">
    <text evidence="3">The sequence shown here is derived from an EMBL/GenBank/DDBJ whole genome shotgun (WGS) entry which is preliminary data.</text>
</comment>
<dbReference type="Proteomes" id="UP001172082">
    <property type="component" value="Unassembled WGS sequence"/>
</dbReference>
<proteinExistence type="predicted"/>
<keyword evidence="1" id="KW-0732">Signal</keyword>
<dbReference type="EMBL" id="JAUJEA010000002">
    <property type="protein sequence ID" value="MDN5201302.1"/>
    <property type="molecule type" value="Genomic_DNA"/>
</dbReference>
<keyword evidence="4" id="KW-1185">Reference proteome</keyword>
<evidence type="ECO:0000259" key="2">
    <source>
        <dbReference type="SMART" id="SM00062"/>
    </source>
</evidence>
<accession>A0ABT8KMP0</accession>
<dbReference type="InterPro" id="IPR001638">
    <property type="entry name" value="Solute-binding_3/MltF_N"/>
</dbReference>
<gene>
    <name evidence="3" type="ORF">QQ008_08015</name>
</gene>
<evidence type="ECO:0000313" key="4">
    <source>
        <dbReference type="Proteomes" id="UP001172082"/>
    </source>
</evidence>
<evidence type="ECO:0000256" key="1">
    <source>
        <dbReference type="ARBA" id="ARBA00022729"/>
    </source>
</evidence>
<dbReference type="SMART" id="SM00062">
    <property type="entry name" value="PBPb"/>
    <property type="match status" value="1"/>
</dbReference>
<protein>
    <submittedName>
        <fullName evidence="3">Transporter substrate-binding domain-containing protein</fullName>
    </submittedName>
</protein>
<dbReference type="SUPFAM" id="SSF53850">
    <property type="entry name" value="Periplasmic binding protein-like II"/>
    <property type="match status" value="1"/>
</dbReference>
<feature type="domain" description="Solute-binding protein family 3/N-terminal" evidence="2">
    <location>
        <begin position="44"/>
        <end position="277"/>
    </location>
</feature>
<evidence type="ECO:0000313" key="3">
    <source>
        <dbReference type="EMBL" id="MDN5201302.1"/>
    </source>
</evidence>